<reference evidence="5 6" key="1">
    <citation type="submission" date="2019-07" db="EMBL/GenBank/DDBJ databases">
        <title>Genome sequencing for Ferrovibrio sp. K5.</title>
        <authorList>
            <person name="Park S.-J."/>
        </authorList>
    </citation>
    <scope>NUCLEOTIDE SEQUENCE [LARGE SCALE GENOMIC DNA]</scope>
    <source>
        <strain evidence="5 6">K5</strain>
    </source>
</reference>
<feature type="domain" description="HTH gntR-type" evidence="4">
    <location>
        <begin position="16"/>
        <end position="83"/>
    </location>
</feature>
<dbReference type="PRINTS" id="PR00035">
    <property type="entry name" value="HTHGNTR"/>
</dbReference>
<organism evidence="5 6">
    <name type="scientific">Ferrovibrio terrae</name>
    <dbReference type="NCBI Taxonomy" id="2594003"/>
    <lineage>
        <taxon>Bacteria</taxon>
        <taxon>Pseudomonadati</taxon>
        <taxon>Pseudomonadota</taxon>
        <taxon>Alphaproteobacteria</taxon>
        <taxon>Rhodospirillales</taxon>
        <taxon>Rhodospirillaceae</taxon>
        <taxon>Ferrovibrio</taxon>
    </lineage>
</organism>
<dbReference type="Pfam" id="PF07729">
    <property type="entry name" value="FCD"/>
    <property type="match status" value="1"/>
</dbReference>
<evidence type="ECO:0000256" key="3">
    <source>
        <dbReference type="ARBA" id="ARBA00023163"/>
    </source>
</evidence>
<dbReference type="SUPFAM" id="SSF48008">
    <property type="entry name" value="GntR ligand-binding domain-like"/>
    <property type="match status" value="1"/>
</dbReference>
<dbReference type="PROSITE" id="PS50949">
    <property type="entry name" value="HTH_GNTR"/>
    <property type="match status" value="1"/>
</dbReference>
<keyword evidence="3" id="KW-0804">Transcription</keyword>
<dbReference type="Gene3D" id="1.20.120.530">
    <property type="entry name" value="GntR ligand-binding domain-like"/>
    <property type="match status" value="1"/>
</dbReference>
<evidence type="ECO:0000259" key="4">
    <source>
        <dbReference type="PROSITE" id="PS50949"/>
    </source>
</evidence>
<dbReference type="KEGG" id="fer:FNB15_01405"/>
<dbReference type="InterPro" id="IPR000524">
    <property type="entry name" value="Tscrpt_reg_HTH_GntR"/>
</dbReference>
<dbReference type="InterPro" id="IPR036388">
    <property type="entry name" value="WH-like_DNA-bd_sf"/>
</dbReference>
<dbReference type="Gene3D" id="1.10.10.10">
    <property type="entry name" value="Winged helix-like DNA-binding domain superfamily/Winged helix DNA-binding domain"/>
    <property type="match status" value="1"/>
</dbReference>
<keyword evidence="2" id="KW-0238">DNA-binding</keyword>
<protein>
    <submittedName>
        <fullName evidence="5">GntR family transcriptional regulator</fullName>
    </submittedName>
</protein>
<dbReference type="Proteomes" id="UP000317496">
    <property type="component" value="Chromosome"/>
</dbReference>
<dbReference type="InterPro" id="IPR008920">
    <property type="entry name" value="TF_FadR/GntR_C"/>
</dbReference>
<sequence>MAKAGTARTTRLERPKSLTELVKDHVRGRITNGELALGEALSENVLAAQLGISKTPVREALLQLKLEGLVDIQPQRGSFVFSLAPEEAAEMCQYRVILEAAALRDALQNDEAGLVDALEQNVKRMAKAVADGDMPAYRRLDTEYHRHILLRANNRFLTLAHQQLEMKIQALRASVTSKERTVGDSLAEHQNIVKLLRAKEKTKAMNLLGVHIRAASRDYQIILHEQARGRERRSG</sequence>
<gene>
    <name evidence="5" type="ORF">FNB15_01405</name>
</gene>
<dbReference type="SUPFAM" id="SSF46785">
    <property type="entry name" value="Winged helix' DNA-binding domain"/>
    <property type="match status" value="1"/>
</dbReference>
<dbReference type="PANTHER" id="PTHR43537">
    <property type="entry name" value="TRANSCRIPTIONAL REGULATOR, GNTR FAMILY"/>
    <property type="match status" value="1"/>
</dbReference>
<dbReference type="CDD" id="cd07377">
    <property type="entry name" value="WHTH_GntR"/>
    <property type="match status" value="1"/>
</dbReference>
<dbReference type="InterPro" id="IPR011711">
    <property type="entry name" value="GntR_C"/>
</dbReference>
<proteinExistence type="predicted"/>
<dbReference type="OrthoDB" id="9812290at2"/>
<keyword evidence="1" id="KW-0805">Transcription regulation</keyword>
<dbReference type="InterPro" id="IPR036390">
    <property type="entry name" value="WH_DNA-bd_sf"/>
</dbReference>
<dbReference type="SMART" id="SM00345">
    <property type="entry name" value="HTH_GNTR"/>
    <property type="match status" value="1"/>
</dbReference>
<name>A0A516GX18_9PROT</name>
<keyword evidence="6" id="KW-1185">Reference proteome</keyword>
<evidence type="ECO:0000313" key="5">
    <source>
        <dbReference type="EMBL" id="QDO96015.1"/>
    </source>
</evidence>
<accession>A0A516GX18</accession>
<dbReference type="GO" id="GO:0003677">
    <property type="term" value="F:DNA binding"/>
    <property type="evidence" value="ECO:0007669"/>
    <property type="project" value="UniProtKB-KW"/>
</dbReference>
<dbReference type="PANTHER" id="PTHR43537:SF24">
    <property type="entry name" value="GLUCONATE OPERON TRANSCRIPTIONAL REPRESSOR"/>
    <property type="match status" value="1"/>
</dbReference>
<dbReference type="GO" id="GO:0003700">
    <property type="term" value="F:DNA-binding transcription factor activity"/>
    <property type="evidence" value="ECO:0007669"/>
    <property type="project" value="InterPro"/>
</dbReference>
<dbReference type="RefSeq" id="WP_144066996.1">
    <property type="nucleotide sequence ID" value="NZ_CP041636.1"/>
</dbReference>
<evidence type="ECO:0000256" key="1">
    <source>
        <dbReference type="ARBA" id="ARBA00023015"/>
    </source>
</evidence>
<dbReference type="SMART" id="SM00895">
    <property type="entry name" value="FCD"/>
    <property type="match status" value="1"/>
</dbReference>
<evidence type="ECO:0000256" key="2">
    <source>
        <dbReference type="ARBA" id="ARBA00023125"/>
    </source>
</evidence>
<dbReference type="EMBL" id="CP041636">
    <property type="protein sequence ID" value="QDO96015.1"/>
    <property type="molecule type" value="Genomic_DNA"/>
</dbReference>
<dbReference type="AlphaFoldDB" id="A0A516GX18"/>
<dbReference type="Pfam" id="PF00392">
    <property type="entry name" value="GntR"/>
    <property type="match status" value="1"/>
</dbReference>
<evidence type="ECO:0000313" key="6">
    <source>
        <dbReference type="Proteomes" id="UP000317496"/>
    </source>
</evidence>